<name>A0ABX9P5I1_9GAMM</name>
<comment type="caution">
    <text evidence="1">The sequence shown here is derived from an EMBL/GenBank/DDBJ whole genome shotgun (WGS) entry which is preliminary data.</text>
</comment>
<proteinExistence type="predicted"/>
<gene>
    <name evidence="1" type="ORF">D5396_00195</name>
</gene>
<evidence type="ECO:0008006" key="3">
    <source>
        <dbReference type="Google" id="ProtNLM"/>
    </source>
</evidence>
<evidence type="ECO:0000313" key="2">
    <source>
        <dbReference type="Proteomes" id="UP000284119"/>
    </source>
</evidence>
<sequence length="71" mass="8256">MIFIATAALCGCWLSLTFASQTYFLITYRYTKYQKLTSLEKPFAYAFLIPTNFRVLKASHRGYFIQLKDGL</sequence>
<accession>A0ABX9P5I1</accession>
<dbReference type="EMBL" id="RAHG01000001">
    <property type="protein sequence ID" value="RJT15591.1"/>
    <property type="molecule type" value="Genomic_DNA"/>
</dbReference>
<protein>
    <recommendedName>
        <fullName evidence="3">Secreted protein</fullName>
    </recommendedName>
</protein>
<reference evidence="1 2" key="1">
    <citation type="submission" date="2018-09" db="EMBL/GenBank/DDBJ databases">
        <authorList>
            <person name="Le Fleche-Mateos A."/>
        </authorList>
    </citation>
    <scope>NUCLEOTIDE SEQUENCE [LARGE SCALE GENOMIC DNA]</scope>
    <source>
        <strain evidence="1 2">DSM 30078</strain>
    </source>
</reference>
<keyword evidence="2" id="KW-1185">Reference proteome</keyword>
<dbReference type="Proteomes" id="UP000284119">
    <property type="component" value="Unassembled WGS sequence"/>
</dbReference>
<evidence type="ECO:0000313" key="1">
    <source>
        <dbReference type="EMBL" id="RJT15591.1"/>
    </source>
</evidence>
<organism evidence="1 2">
    <name type="scientific">Rahnella inusitata</name>
    <dbReference type="NCBI Taxonomy" id="58169"/>
    <lineage>
        <taxon>Bacteria</taxon>
        <taxon>Pseudomonadati</taxon>
        <taxon>Pseudomonadota</taxon>
        <taxon>Gammaproteobacteria</taxon>
        <taxon>Enterobacterales</taxon>
        <taxon>Yersiniaceae</taxon>
        <taxon>Rahnella</taxon>
    </lineage>
</organism>